<comment type="caution">
    <text evidence="8">The sequence shown here is derived from an EMBL/GenBank/DDBJ whole genome shotgun (WGS) entry which is preliminary data.</text>
</comment>
<gene>
    <name evidence="8" type="ORF">BDN70DRAFT_855530</name>
</gene>
<keyword evidence="9" id="KW-1185">Reference proteome</keyword>
<evidence type="ECO:0000313" key="8">
    <source>
        <dbReference type="EMBL" id="KAF9481167.1"/>
    </source>
</evidence>
<proteinExistence type="inferred from homology"/>
<dbReference type="OrthoDB" id="442460at2759"/>
<dbReference type="AlphaFoldDB" id="A0A9P5Z454"/>
<feature type="region of interest" description="Disordered" evidence="6">
    <location>
        <begin position="964"/>
        <end position="1005"/>
    </location>
</feature>
<reference evidence="8" key="1">
    <citation type="submission" date="2020-11" db="EMBL/GenBank/DDBJ databases">
        <authorList>
            <consortium name="DOE Joint Genome Institute"/>
            <person name="Ahrendt S."/>
            <person name="Riley R."/>
            <person name="Andreopoulos W."/>
            <person name="Labutti K."/>
            <person name="Pangilinan J."/>
            <person name="Ruiz-Duenas F.J."/>
            <person name="Barrasa J.M."/>
            <person name="Sanchez-Garcia M."/>
            <person name="Camarero S."/>
            <person name="Miyauchi S."/>
            <person name="Serrano A."/>
            <person name="Linde D."/>
            <person name="Babiker R."/>
            <person name="Drula E."/>
            <person name="Ayuso-Fernandez I."/>
            <person name="Pacheco R."/>
            <person name="Padilla G."/>
            <person name="Ferreira P."/>
            <person name="Barriuso J."/>
            <person name="Kellner H."/>
            <person name="Castanera R."/>
            <person name="Alfaro M."/>
            <person name="Ramirez L."/>
            <person name="Pisabarro A.G."/>
            <person name="Kuo A."/>
            <person name="Tritt A."/>
            <person name="Lipzen A."/>
            <person name="He G."/>
            <person name="Yan M."/>
            <person name="Ng V."/>
            <person name="Cullen D."/>
            <person name="Martin F."/>
            <person name="Rosso M.-N."/>
            <person name="Henrissat B."/>
            <person name="Hibbett D."/>
            <person name="Martinez A.T."/>
            <person name="Grigoriev I.V."/>
        </authorList>
    </citation>
    <scope>NUCLEOTIDE SEQUENCE</scope>
    <source>
        <strain evidence="8">CIRM-BRFM 674</strain>
    </source>
</reference>
<comment type="similarity">
    <text evidence="1">Belongs to the peptidase C48 family.</text>
</comment>
<feature type="compositionally biased region" description="Polar residues" evidence="6">
    <location>
        <begin position="279"/>
        <end position="296"/>
    </location>
</feature>
<feature type="compositionally biased region" description="Basic and acidic residues" evidence="6">
    <location>
        <begin position="1"/>
        <end position="11"/>
    </location>
</feature>
<feature type="compositionally biased region" description="Polar residues" evidence="6">
    <location>
        <begin position="494"/>
        <end position="505"/>
    </location>
</feature>
<feature type="compositionally biased region" description="Polar residues" evidence="6">
    <location>
        <begin position="75"/>
        <end position="93"/>
    </location>
</feature>
<keyword evidence="3" id="KW-0645">Protease</keyword>
<feature type="compositionally biased region" description="Polar residues" evidence="6">
    <location>
        <begin position="752"/>
        <end position="765"/>
    </location>
</feature>
<dbReference type="GO" id="GO:0070139">
    <property type="term" value="F:SUMO-specific endopeptidase activity"/>
    <property type="evidence" value="ECO:0007669"/>
    <property type="project" value="TreeGrafter"/>
</dbReference>
<feature type="region of interest" description="Disordered" evidence="6">
    <location>
        <begin position="1"/>
        <end position="131"/>
    </location>
</feature>
<protein>
    <submittedName>
        <fullName evidence="8">Cysteine proteinase</fullName>
    </submittedName>
</protein>
<evidence type="ECO:0000256" key="1">
    <source>
        <dbReference type="ARBA" id="ARBA00005234"/>
    </source>
</evidence>
<evidence type="ECO:0000256" key="6">
    <source>
        <dbReference type="SAM" id="MobiDB-lite"/>
    </source>
</evidence>
<dbReference type="GO" id="GO:0005634">
    <property type="term" value="C:nucleus"/>
    <property type="evidence" value="ECO:0007669"/>
    <property type="project" value="TreeGrafter"/>
</dbReference>
<dbReference type="Pfam" id="PF02902">
    <property type="entry name" value="Peptidase_C48"/>
    <property type="match status" value="2"/>
</dbReference>
<dbReference type="GO" id="GO:0005737">
    <property type="term" value="C:cytoplasm"/>
    <property type="evidence" value="ECO:0007669"/>
    <property type="project" value="TreeGrafter"/>
</dbReference>
<feature type="compositionally biased region" description="Polar residues" evidence="6">
    <location>
        <begin position="104"/>
        <end position="131"/>
    </location>
</feature>
<sequence length="1005" mass="111524">MVKPTERRAMEEMNGMPLNHRDASKFQGLPLWTKPPTVIPKPSNRPNQYSQATEYPGAGHRHNINPFSGHGVGKNKQQPKNIGNPISSRTMTGSEPFKKRQKLSHTSTNSDYPKSASTSTSRNTAHYDPNCSSATHEIEIINVEDDDSSSASLGIKRTFRERQSSGDEMNIRSGEPLFPQQRSKYTFPANVNRNTHGETSGLIPDGKNTKRLDELFLRASSPIESFEDEREFGRPETRGHVRRLIDKIELMPGHAASPGPGPKIDLSAKIARRMRPQGPSKNAKNQLKAQSTSSLAKDSMQDPIAISTTFSNKARQQMPTPLLKVYNGQVKHTSPKLKAFFGSDELLVIRDEETILFDLSEWPKDSLELAYTVVVDPPMIQIKSSSDAPSTRLLTFQCQSNNSMKLRNDSLIEHLRREIEVSSMVRSGDPLVDLAERHLRPAEQGTSTKSKGPQVEKQRETSNAQAIPVGSIPPEYHRSQTPGLRDDGSEGNALRSTSTSKSRSNPRAIGNTIPARRSTRNAPPEKPVDQDKVILVYPQGIPGAVNITNGDLARLKPGEYLNDTLIEFGLKLWHRQLEEQNPELAQQIHIFNSFFYKKLNNKKNEIQAFETVRKWTSKFDIFQKKYIVVPINEHMHWYLAIIYEPEHVLSTTALEATPARKQTRLSAKVSESVPVPEKAPGDVISATLSVTSSEAEVEQNLNDHFGSQCNIEAPISIANVVSKHQDTVSDGDAGSDLSYLTDPEDASKAPPKQNNHASAEQSKQASVDVDSTDVDNPSEEVGSDRKEKASPSKHELSGLKTIPPSKFYGSASAKSKGKQKAKAGDDIDVEEVQKAQANQTYIFTFDSLGTNHPHAIKKLGQYLRMEAKDKKGISNAGVATGKTALVPVQPNFCDCGVYLLHFAQTFLTDPKKYFSVIMAQSKNVTNPEKQEKWNDKQVADMREELSSQIRAMSAIWMKERALKEEEMRAQGGPKGPDVNVIEDDSDIEMPSPVKKNGRPVARMRG</sequence>
<dbReference type="GO" id="GO:0016926">
    <property type="term" value="P:protein desumoylation"/>
    <property type="evidence" value="ECO:0007669"/>
    <property type="project" value="TreeGrafter"/>
</dbReference>
<evidence type="ECO:0000256" key="5">
    <source>
        <dbReference type="ARBA" id="ARBA00022801"/>
    </source>
</evidence>
<dbReference type="SUPFAM" id="SSF54001">
    <property type="entry name" value="Cysteine proteinases"/>
    <property type="match status" value="1"/>
</dbReference>
<dbReference type="Proteomes" id="UP000807469">
    <property type="component" value="Unassembled WGS sequence"/>
</dbReference>
<organism evidence="8 9">
    <name type="scientific">Pholiota conissans</name>
    <dbReference type="NCBI Taxonomy" id="109636"/>
    <lineage>
        <taxon>Eukaryota</taxon>
        <taxon>Fungi</taxon>
        <taxon>Dikarya</taxon>
        <taxon>Basidiomycota</taxon>
        <taxon>Agaricomycotina</taxon>
        <taxon>Agaricomycetes</taxon>
        <taxon>Agaricomycetidae</taxon>
        <taxon>Agaricales</taxon>
        <taxon>Agaricineae</taxon>
        <taxon>Strophariaceae</taxon>
        <taxon>Pholiota</taxon>
    </lineage>
</organism>
<keyword evidence="2" id="KW-0597">Phosphoprotein</keyword>
<dbReference type="Gene3D" id="1.10.418.20">
    <property type="match status" value="2"/>
</dbReference>
<evidence type="ECO:0000259" key="7">
    <source>
        <dbReference type="PROSITE" id="PS50600"/>
    </source>
</evidence>
<dbReference type="InterPro" id="IPR051947">
    <property type="entry name" value="Sentrin-specific_protease"/>
</dbReference>
<dbReference type="InterPro" id="IPR038765">
    <property type="entry name" value="Papain-like_cys_pep_sf"/>
</dbReference>
<dbReference type="PANTHER" id="PTHR46896">
    <property type="entry name" value="SENTRIN-SPECIFIC PROTEASE"/>
    <property type="match status" value="1"/>
</dbReference>
<dbReference type="InterPro" id="IPR003653">
    <property type="entry name" value="Peptidase_C48_C"/>
</dbReference>
<dbReference type="Gene3D" id="3.30.310.130">
    <property type="entry name" value="Ubiquitin-related"/>
    <property type="match status" value="1"/>
</dbReference>
<name>A0A9P5Z454_9AGAR</name>
<evidence type="ECO:0000256" key="3">
    <source>
        <dbReference type="ARBA" id="ARBA00022670"/>
    </source>
</evidence>
<feature type="region of interest" description="Disordered" evidence="6">
    <location>
        <begin position="438"/>
        <end position="529"/>
    </location>
</feature>
<dbReference type="PANTHER" id="PTHR46896:SF3">
    <property type="entry name" value="FI06413P-RELATED"/>
    <property type="match status" value="1"/>
</dbReference>
<evidence type="ECO:0000313" key="9">
    <source>
        <dbReference type="Proteomes" id="UP000807469"/>
    </source>
</evidence>
<feature type="domain" description="Ubiquitin-like protease family profile" evidence="7">
    <location>
        <begin position="545"/>
        <end position="906"/>
    </location>
</feature>
<evidence type="ECO:0000256" key="4">
    <source>
        <dbReference type="ARBA" id="ARBA00022786"/>
    </source>
</evidence>
<dbReference type="EMBL" id="MU155182">
    <property type="protein sequence ID" value="KAF9481167.1"/>
    <property type="molecule type" value="Genomic_DNA"/>
</dbReference>
<feature type="compositionally biased region" description="Basic and acidic residues" evidence="6">
    <location>
        <begin position="782"/>
        <end position="797"/>
    </location>
</feature>
<dbReference type="GO" id="GO:0006508">
    <property type="term" value="P:proteolysis"/>
    <property type="evidence" value="ECO:0007669"/>
    <property type="project" value="UniProtKB-KW"/>
</dbReference>
<keyword evidence="5" id="KW-0378">Hydrolase</keyword>
<feature type="region of interest" description="Disordered" evidence="6">
    <location>
        <begin position="726"/>
        <end position="825"/>
    </location>
</feature>
<keyword evidence="4" id="KW-0833">Ubl conjugation pathway</keyword>
<evidence type="ECO:0000256" key="2">
    <source>
        <dbReference type="ARBA" id="ARBA00022553"/>
    </source>
</evidence>
<feature type="region of interest" description="Disordered" evidence="6">
    <location>
        <begin position="275"/>
        <end position="300"/>
    </location>
</feature>
<dbReference type="PROSITE" id="PS50600">
    <property type="entry name" value="ULP_PROTEASE"/>
    <property type="match status" value="1"/>
</dbReference>
<feature type="compositionally biased region" description="Polar residues" evidence="6">
    <location>
        <begin position="44"/>
        <end position="53"/>
    </location>
</feature>
<feature type="compositionally biased region" description="Basic residues" evidence="6">
    <location>
        <begin position="995"/>
        <end position="1005"/>
    </location>
</feature>
<accession>A0A9P5Z454</accession>